<reference evidence="1" key="2">
    <citation type="journal article" date="2023" name="Science">
        <title>Genomic signatures of disease resistance in endangered staghorn corals.</title>
        <authorList>
            <person name="Vollmer S.V."/>
            <person name="Selwyn J.D."/>
            <person name="Despard B.A."/>
            <person name="Roesel C.L."/>
        </authorList>
    </citation>
    <scope>NUCLEOTIDE SEQUENCE</scope>
    <source>
        <strain evidence="1">K2</strain>
    </source>
</reference>
<dbReference type="EMBL" id="JARQWQ010000063">
    <property type="protein sequence ID" value="KAK2555376.1"/>
    <property type="molecule type" value="Genomic_DNA"/>
</dbReference>
<organism evidence="1 2">
    <name type="scientific">Acropora cervicornis</name>
    <name type="common">Staghorn coral</name>
    <dbReference type="NCBI Taxonomy" id="6130"/>
    <lineage>
        <taxon>Eukaryota</taxon>
        <taxon>Metazoa</taxon>
        <taxon>Cnidaria</taxon>
        <taxon>Anthozoa</taxon>
        <taxon>Hexacorallia</taxon>
        <taxon>Scleractinia</taxon>
        <taxon>Astrocoeniina</taxon>
        <taxon>Acroporidae</taxon>
        <taxon>Acropora</taxon>
    </lineage>
</organism>
<keyword evidence="2" id="KW-1185">Reference proteome</keyword>
<gene>
    <name evidence="1" type="ORF">P5673_023013</name>
</gene>
<protein>
    <submittedName>
        <fullName evidence="1">Uncharacterized protein</fullName>
    </submittedName>
</protein>
<proteinExistence type="predicted"/>
<name>A0AAD9UZ95_ACRCE</name>
<accession>A0AAD9UZ95</accession>
<reference evidence="1" key="1">
    <citation type="journal article" date="2023" name="G3 (Bethesda)">
        <title>Whole genome assembly and annotation of the endangered Caribbean coral Acropora cervicornis.</title>
        <authorList>
            <person name="Selwyn J.D."/>
            <person name="Vollmer S.V."/>
        </authorList>
    </citation>
    <scope>NUCLEOTIDE SEQUENCE</scope>
    <source>
        <strain evidence="1">K2</strain>
    </source>
</reference>
<sequence>MPPCGWQNPFEGNNVECQFQHASFLPFDAGVPSSDPTELLERKKEDRARHAKTIVKHGQTQDDVKRKYSYVTKARGSHTLYALNTILLDV</sequence>
<comment type="caution">
    <text evidence="1">The sequence shown here is derived from an EMBL/GenBank/DDBJ whole genome shotgun (WGS) entry which is preliminary data.</text>
</comment>
<dbReference type="Proteomes" id="UP001249851">
    <property type="component" value="Unassembled WGS sequence"/>
</dbReference>
<dbReference type="AlphaFoldDB" id="A0AAD9UZ95"/>
<evidence type="ECO:0000313" key="1">
    <source>
        <dbReference type="EMBL" id="KAK2555376.1"/>
    </source>
</evidence>
<evidence type="ECO:0000313" key="2">
    <source>
        <dbReference type="Proteomes" id="UP001249851"/>
    </source>
</evidence>